<dbReference type="EMBL" id="GBXM01045648">
    <property type="protein sequence ID" value="JAH62929.1"/>
    <property type="molecule type" value="Transcribed_RNA"/>
</dbReference>
<reference evidence="1" key="1">
    <citation type="submission" date="2014-11" db="EMBL/GenBank/DDBJ databases">
        <authorList>
            <person name="Amaro Gonzalez C."/>
        </authorList>
    </citation>
    <scope>NUCLEOTIDE SEQUENCE</scope>
</reference>
<protein>
    <submittedName>
        <fullName evidence="1">Uncharacterized protein</fullName>
    </submittedName>
</protein>
<name>A0A0E9UAL7_ANGAN</name>
<organism evidence="1">
    <name type="scientific">Anguilla anguilla</name>
    <name type="common">European freshwater eel</name>
    <name type="synonym">Muraena anguilla</name>
    <dbReference type="NCBI Taxonomy" id="7936"/>
    <lineage>
        <taxon>Eukaryota</taxon>
        <taxon>Metazoa</taxon>
        <taxon>Chordata</taxon>
        <taxon>Craniata</taxon>
        <taxon>Vertebrata</taxon>
        <taxon>Euteleostomi</taxon>
        <taxon>Actinopterygii</taxon>
        <taxon>Neopterygii</taxon>
        <taxon>Teleostei</taxon>
        <taxon>Anguilliformes</taxon>
        <taxon>Anguillidae</taxon>
        <taxon>Anguilla</taxon>
    </lineage>
</organism>
<proteinExistence type="predicted"/>
<evidence type="ECO:0000313" key="1">
    <source>
        <dbReference type="EMBL" id="JAH62929.1"/>
    </source>
</evidence>
<reference evidence="1" key="2">
    <citation type="journal article" date="2015" name="Fish Shellfish Immunol.">
        <title>Early steps in the European eel (Anguilla anguilla)-Vibrio vulnificus interaction in the gills: Role of the RtxA13 toxin.</title>
        <authorList>
            <person name="Callol A."/>
            <person name="Pajuelo D."/>
            <person name="Ebbesson L."/>
            <person name="Teles M."/>
            <person name="MacKenzie S."/>
            <person name="Amaro C."/>
        </authorList>
    </citation>
    <scope>NUCLEOTIDE SEQUENCE</scope>
</reference>
<accession>A0A0E9UAL7</accession>
<sequence>MNAVHLHSLASLALYKVNLLLFW</sequence>
<dbReference type="AlphaFoldDB" id="A0A0E9UAL7"/>